<organism evidence="1">
    <name type="scientific">marine sediment metagenome</name>
    <dbReference type="NCBI Taxonomy" id="412755"/>
    <lineage>
        <taxon>unclassified sequences</taxon>
        <taxon>metagenomes</taxon>
        <taxon>ecological metagenomes</taxon>
    </lineage>
</organism>
<reference evidence="1" key="1">
    <citation type="journal article" date="2015" name="Nature">
        <title>Complex archaea that bridge the gap between prokaryotes and eukaryotes.</title>
        <authorList>
            <person name="Spang A."/>
            <person name="Saw J.H."/>
            <person name="Jorgensen S.L."/>
            <person name="Zaremba-Niedzwiedzka K."/>
            <person name="Martijn J."/>
            <person name="Lind A.E."/>
            <person name="van Eijk R."/>
            <person name="Schleper C."/>
            <person name="Guy L."/>
            <person name="Ettema T.J."/>
        </authorList>
    </citation>
    <scope>NUCLEOTIDE SEQUENCE</scope>
</reference>
<name>A0A0F9UZG1_9ZZZZ</name>
<protein>
    <submittedName>
        <fullName evidence="1">Uncharacterized protein</fullName>
    </submittedName>
</protein>
<comment type="caution">
    <text evidence="1">The sequence shown here is derived from an EMBL/GenBank/DDBJ whole genome shotgun (WGS) entry which is preliminary data.</text>
</comment>
<gene>
    <name evidence="1" type="ORF">LCGC14_0204000</name>
</gene>
<evidence type="ECO:0000313" key="1">
    <source>
        <dbReference type="EMBL" id="KKN92872.1"/>
    </source>
</evidence>
<accession>A0A0F9UZG1</accession>
<proteinExistence type="predicted"/>
<dbReference type="EMBL" id="LAZR01000091">
    <property type="protein sequence ID" value="KKN92872.1"/>
    <property type="molecule type" value="Genomic_DNA"/>
</dbReference>
<sequence length="319" mass="33670">MKYPAMMLAFAVLSAILLASEPTTQPATAPTTAAATTQPAIAAVAERMGEGFAPLVETLGHGQIDWTAGTVIATGTATGRGSGGQARASAIGAARLVAARNAILLLAELRTGAPGRIRALRSGRISVDAVLKDFTELDRSYDEQTRQATVRLQASLLGARGVVSLTGVAASESARAWDWPDNVDVDEDTAVNGIVIDARGVELAPALLPIILTIDGRRVFGPVDRRDRQTMVTYVSARVLQESKPGERNKQASLAAAARRVFSRPLILRHAAGAKRRSLSTLILSAPAEQDLAQHPEARRLFLTGRVIVIAYAKVGAEN</sequence>
<dbReference type="AlphaFoldDB" id="A0A0F9UZG1"/>